<dbReference type="Proteomes" id="UP000269154">
    <property type="component" value="Unassembled WGS sequence"/>
</dbReference>
<organism evidence="1 2">
    <name type="scientific">Okeania hirsuta</name>
    <dbReference type="NCBI Taxonomy" id="1458930"/>
    <lineage>
        <taxon>Bacteria</taxon>
        <taxon>Bacillati</taxon>
        <taxon>Cyanobacteriota</taxon>
        <taxon>Cyanophyceae</taxon>
        <taxon>Oscillatoriophycideae</taxon>
        <taxon>Oscillatoriales</taxon>
        <taxon>Microcoleaceae</taxon>
        <taxon>Okeania</taxon>
    </lineage>
</organism>
<accession>A0A3N6NUD2</accession>
<evidence type="ECO:0000313" key="2">
    <source>
        <dbReference type="Proteomes" id="UP000269154"/>
    </source>
</evidence>
<dbReference type="EMBL" id="RCBY01000071">
    <property type="protein sequence ID" value="RQH42362.1"/>
    <property type="molecule type" value="Genomic_DNA"/>
</dbReference>
<comment type="caution">
    <text evidence="1">The sequence shown here is derived from an EMBL/GenBank/DDBJ whole genome shotgun (WGS) entry which is preliminary data.</text>
</comment>
<reference evidence="1 2" key="1">
    <citation type="journal article" date="2018" name="ACS Chem. Biol.">
        <title>Ketoreductase domain dysfunction expands chemodiversity: malyngamide biosynthesis in the cyanobacterium Okeania hirsuta.</title>
        <authorList>
            <person name="Moss N.A."/>
            <person name="Leao T."/>
            <person name="Rankin M."/>
            <person name="McCullough T.M."/>
            <person name="Qu P."/>
            <person name="Korobeynikov A."/>
            <person name="Smith J.L."/>
            <person name="Gerwick L."/>
            <person name="Gerwick W.H."/>
        </authorList>
    </citation>
    <scope>NUCLEOTIDE SEQUENCE [LARGE SCALE GENOMIC DNA]</scope>
    <source>
        <strain evidence="1 2">PAB10Feb10-1</strain>
    </source>
</reference>
<dbReference type="Gene3D" id="3.40.210.10">
    <property type="entry name" value="PVUII Endonuclease, subunit A"/>
    <property type="match status" value="1"/>
</dbReference>
<sequence>MIVQDDSREKELIQLFNLEKPANSTRSGTDAILTLNKLKIPFELKSTTKTSVTTVRDFGPEHIKKWKGKHWLFGFYDKGGKNLKYCLYASPKMMNSWISEKSAYIASDYKLAQLIPELISISLLYEIVGQKEIYTLEDAQRLHKRQYTIQEYQNKMDLEFGYSPERMLLILRDRCQYLIERGSTLNNPHIPASYFQDLERITNNHAQRLRELVTEAIQENT</sequence>
<dbReference type="InterPro" id="IPR038402">
    <property type="entry name" value="PvuII_sf"/>
</dbReference>
<dbReference type="AlphaFoldDB" id="A0A3N6NUD2"/>
<gene>
    <name evidence="1" type="ORF">D5R40_14320</name>
</gene>
<dbReference type="RefSeq" id="WP_124143919.1">
    <property type="nucleotide sequence ID" value="NZ_CAWOKI010000373.1"/>
</dbReference>
<keyword evidence="2" id="KW-1185">Reference proteome</keyword>
<proteinExistence type="predicted"/>
<name>A0A3N6NUD2_9CYAN</name>
<evidence type="ECO:0000313" key="1">
    <source>
        <dbReference type="EMBL" id="RQH42362.1"/>
    </source>
</evidence>
<dbReference type="OrthoDB" id="453313at2"/>
<protein>
    <submittedName>
        <fullName evidence="1">Uncharacterized protein</fullName>
    </submittedName>
</protein>